<dbReference type="KEGG" id="gbi:PG2T_02355"/>
<dbReference type="InterPro" id="IPR029060">
    <property type="entry name" value="PIN-like_dom_sf"/>
</dbReference>
<evidence type="ECO:0000313" key="3">
    <source>
        <dbReference type="Proteomes" id="UP000092952"/>
    </source>
</evidence>
<dbReference type="InterPro" id="IPR002716">
    <property type="entry name" value="PIN_dom"/>
</dbReference>
<dbReference type="SUPFAM" id="SSF88723">
    <property type="entry name" value="PIN domain-like"/>
    <property type="match status" value="1"/>
</dbReference>
<sequence>MRLVLDTNTVISGLLWGGPSGQLIDAAETQGIELACSTALLAELEGVLSRPKFARQLVRRGLRAADLFDGYAALAVHVIPAETQRVCRDPDDDHVLACALAARADAVVSGDDDLLTLGSHQGIPILTAAQALKKLRSGA</sequence>
<dbReference type="PANTHER" id="PTHR34610">
    <property type="entry name" value="SSL7007 PROTEIN"/>
    <property type="match status" value="1"/>
</dbReference>
<dbReference type="InterPro" id="IPR002850">
    <property type="entry name" value="PIN_toxin-like"/>
</dbReference>
<reference evidence="3" key="1">
    <citation type="submission" date="2016-03" db="EMBL/GenBank/DDBJ databases">
        <title>Complete genome sequence of Solimmundus cernigliae, representing a novel lineage of polycyclic aromatic hydrocarbon degraders within the Gammaproteobacteria.</title>
        <authorList>
            <person name="Singleton D.R."/>
            <person name="Dickey A.N."/>
            <person name="Scholl E.H."/>
            <person name="Wright F.A."/>
            <person name="Aitken M.D."/>
        </authorList>
    </citation>
    <scope>NUCLEOTIDE SEQUENCE [LARGE SCALE GENOMIC DNA]</scope>
    <source>
        <strain evidence="3">TR3.2</strain>
    </source>
</reference>
<accession>A0A1B1YQW4</accession>
<keyword evidence="3" id="KW-1185">Reference proteome</keyword>
<gene>
    <name evidence="2" type="ORF">PG2T_02355</name>
</gene>
<proteinExistence type="predicted"/>
<organism evidence="2 3">
    <name type="scientific">Immundisolibacter cernigliae</name>
    <dbReference type="NCBI Taxonomy" id="1810504"/>
    <lineage>
        <taxon>Bacteria</taxon>
        <taxon>Pseudomonadati</taxon>
        <taxon>Pseudomonadota</taxon>
        <taxon>Gammaproteobacteria</taxon>
        <taxon>Immundisolibacterales</taxon>
        <taxon>Immundisolibacteraceae</taxon>
        <taxon>Immundisolibacter</taxon>
    </lineage>
</organism>
<protein>
    <submittedName>
        <fullName evidence="2">Toxin-antitoxin system toxin component, PIN family protein</fullName>
    </submittedName>
</protein>
<dbReference type="AlphaFoldDB" id="A0A1B1YQW4"/>
<dbReference type="STRING" id="1810504.PG2T_02355"/>
<name>A0A1B1YQW4_9GAMM</name>
<dbReference type="NCBIfam" id="TIGR00305">
    <property type="entry name" value="putative toxin-antitoxin system toxin component, PIN family"/>
    <property type="match status" value="1"/>
</dbReference>
<dbReference type="InParanoid" id="A0A1B1YQW4"/>
<dbReference type="RefSeq" id="WP_068802650.1">
    <property type="nucleotide sequence ID" value="NZ_CP014671.1"/>
</dbReference>
<dbReference type="SMART" id="SM00670">
    <property type="entry name" value="PINc"/>
    <property type="match status" value="1"/>
</dbReference>
<dbReference type="PANTHER" id="PTHR34610:SF4">
    <property type="entry name" value="SLL8027 PROTEIN"/>
    <property type="match status" value="1"/>
</dbReference>
<dbReference type="Pfam" id="PF13470">
    <property type="entry name" value="PIN_3"/>
    <property type="match status" value="1"/>
</dbReference>
<dbReference type="EMBL" id="CP014671">
    <property type="protein sequence ID" value="ANX03143.1"/>
    <property type="molecule type" value="Genomic_DNA"/>
</dbReference>
<dbReference type="OrthoDB" id="9802272at2"/>
<feature type="domain" description="PIN" evidence="1">
    <location>
        <begin position="1"/>
        <end position="116"/>
    </location>
</feature>
<dbReference type="Proteomes" id="UP000092952">
    <property type="component" value="Chromosome"/>
</dbReference>
<evidence type="ECO:0000313" key="2">
    <source>
        <dbReference type="EMBL" id="ANX03143.1"/>
    </source>
</evidence>
<evidence type="ECO:0000259" key="1">
    <source>
        <dbReference type="SMART" id="SM00670"/>
    </source>
</evidence>